<evidence type="ECO:0000256" key="1">
    <source>
        <dbReference type="ARBA" id="ARBA00022741"/>
    </source>
</evidence>
<gene>
    <name evidence="8" type="ORF">SAMN04488692_12031</name>
</gene>
<dbReference type="PRINTS" id="PR01590">
    <property type="entry name" value="HTHFIS"/>
</dbReference>
<dbReference type="PROSITE" id="PS00676">
    <property type="entry name" value="SIGMA54_INTERACT_2"/>
    <property type="match status" value="1"/>
</dbReference>
<dbReference type="InterPro" id="IPR025943">
    <property type="entry name" value="Sigma_54_int_dom_ATP-bd_2"/>
</dbReference>
<dbReference type="Pfam" id="PF13426">
    <property type="entry name" value="PAS_9"/>
    <property type="match status" value="1"/>
</dbReference>
<dbReference type="Pfam" id="PF25601">
    <property type="entry name" value="AAA_lid_14"/>
    <property type="match status" value="1"/>
</dbReference>
<dbReference type="InterPro" id="IPR013767">
    <property type="entry name" value="PAS_fold"/>
</dbReference>
<evidence type="ECO:0000256" key="4">
    <source>
        <dbReference type="ARBA" id="ARBA00023125"/>
    </source>
</evidence>
<dbReference type="InterPro" id="IPR003593">
    <property type="entry name" value="AAA+_ATPase"/>
</dbReference>
<dbReference type="SUPFAM" id="SSF46689">
    <property type="entry name" value="Homeodomain-like"/>
    <property type="match status" value="1"/>
</dbReference>
<dbReference type="InterPro" id="IPR025662">
    <property type="entry name" value="Sigma_54_int_dom_ATP-bd_1"/>
</dbReference>
<evidence type="ECO:0000256" key="5">
    <source>
        <dbReference type="ARBA" id="ARBA00023163"/>
    </source>
</evidence>
<dbReference type="RefSeq" id="WP_234985589.1">
    <property type="nucleotide sequence ID" value="NZ_FNGO01000020.1"/>
</dbReference>
<dbReference type="SUPFAM" id="SSF52540">
    <property type="entry name" value="P-loop containing nucleoside triphosphate hydrolases"/>
    <property type="match status" value="1"/>
</dbReference>
<evidence type="ECO:0000313" key="8">
    <source>
        <dbReference type="EMBL" id="SDM18828.1"/>
    </source>
</evidence>
<dbReference type="SMART" id="SM00382">
    <property type="entry name" value="AAA"/>
    <property type="match status" value="1"/>
</dbReference>
<dbReference type="CDD" id="cd00130">
    <property type="entry name" value="PAS"/>
    <property type="match status" value="2"/>
</dbReference>
<feature type="domain" description="PAS" evidence="7">
    <location>
        <begin position="17"/>
        <end position="68"/>
    </location>
</feature>
<evidence type="ECO:0000313" key="9">
    <source>
        <dbReference type="Proteomes" id="UP000199476"/>
    </source>
</evidence>
<keyword evidence="5" id="KW-0804">Transcription</keyword>
<evidence type="ECO:0000256" key="3">
    <source>
        <dbReference type="ARBA" id="ARBA00023015"/>
    </source>
</evidence>
<dbReference type="PANTHER" id="PTHR32071:SF121">
    <property type="entry name" value="SIGMA L-DEPENDENT TRANSCRIPTIONAL REGULATOR YQIR-RELATED"/>
    <property type="match status" value="1"/>
</dbReference>
<organism evidence="8 9">
    <name type="scientific">Halarsenatibacter silvermanii</name>
    <dbReference type="NCBI Taxonomy" id="321763"/>
    <lineage>
        <taxon>Bacteria</taxon>
        <taxon>Bacillati</taxon>
        <taxon>Bacillota</taxon>
        <taxon>Clostridia</taxon>
        <taxon>Halanaerobiales</taxon>
        <taxon>Halarsenatibacteraceae</taxon>
        <taxon>Halarsenatibacter</taxon>
    </lineage>
</organism>
<dbReference type="PROSITE" id="PS50045">
    <property type="entry name" value="SIGMA54_INTERACT_4"/>
    <property type="match status" value="1"/>
</dbReference>
<dbReference type="Gene3D" id="3.30.450.20">
    <property type="entry name" value="PAS domain"/>
    <property type="match status" value="2"/>
</dbReference>
<dbReference type="FunFam" id="3.40.50.300:FF:000006">
    <property type="entry name" value="DNA-binding transcriptional regulator NtrC"/>
    <property type="match status" value="1"/>
</dbReference>
<keyword evidence="9" id="KW-1185">Reference proteome</keyword>
<reference evidence="8 9" key="1">
    <citation type="submission" date="2016-10" db="EMBL/GenBank/DDBJ databases">
        <authorList>
            <person name="de Groot N.N."/>
        </authorList>
    </citation>
    <scope>NUCLEOTIDE SEQUENCE [LARGE SCALE GENOMIC DNA]</scope>
    <source>
        <strain evidence="8 9">SLAS-1</strain>
    </source>
</reference>
<evidence type="ECO:0000259" key="7">
    <source>
        <dbReference type="PROSITE" id="PS50112"/>
    </source>
</evidence>
<evidence type="ECO:0000259" key="6">
    <source>
        <dbReference type="PROSITE" id="PS50045"/>
    </source>
</evidence>
<keyword evidence="2" id="KW-0067">ATP-binding</keyword>
<dbReference type="Proteomes" id="UP000199476">
    <property type="component" value="Unassembled WGS sequence"/>
</dbReference>
<dbReference type="InterPro" id="IPR058031">
    <property type="entry name" value="AAA_lid_NorR"/>
</dbReference>
<dbReference type="InterPro" id="IPR002197">
    <property type="entry name" value="HTH_Fis"/>
</dbReference>
<name>A0A1G9R6I5_9FIRM</name>
<protein>
    <submittedName>
        <fullName evidence="8">PAS domain S-box-containing protein</fullName>
    </submittedName>
</protein>
<dbReference type="AlphaFoldDB" id="A0A1G9R6I5"/>
<dbReference type="PROSITE" id="PS00688">
    <property type="entry name" value="SIGMA54_INTERACT_3"/>
    <property type="match status" value="1"/>
</dbReference>
<dbReference type="InterPro" id="IPR009057">
    <property type="entry name" value="Homeodomain-like_sf"/>
</dbReference>
<dbReference type="PROSITE" id="PS50112">
    <property type="entry name" value="PAS"/>
    <property type="match status" value="2"/>
</dbReference>
<dbReference type="SMART" id="SM00091">
    <property type="entry name" value="PAS"/>
    <property type="match status" value="2"/>
</dbReference>
<dbReference type="GO" id="GO:0006355">
    <property type="term" value="P:regulation of DNA-templated transcription"/>
    <property type="evidence" value="ECO:0007669"/>
    <property type="project" value="InterPro"/>
</dbReference>
<dbReference type="Gene3D" id="3.40.50.300">
    <property type="entry name" value="P-loop containing nucleotide triphosphate hydrolases"/>
    <property type="match status" value="1"/>
</dbReference>
<keyword evidence="1" id="KW-0547">Nucleotide-binding</keyword>
<dbReference type="InterPro" id="IPR035965">
    <property type="entry name" value="PAS-like_dom_sf"/>
</dbReference>
<dbReference type="SUPFAM" id="SSF55785">
    <property type="entry name" value="PYP-like sensor domain (PAS domain)"/>
    <property type="match status" value="2"/>
</dbReference>
<keyword evidence="4" id="KW-0238">DNA-binding</keyword>
<keyword evidence="3" id="KW-0805">Transcription regulation</keyword>
<dbReference type="Pfam" id="PF00989">
    <property type="entry name" value="PAS"/>
    <property type="match status" value="1"/>
</dbReference>
<dbReference type="Pfam" id="PF00158">
    <property type="entry name" value="Sigma54_activat"/>
    <property type="match status" value="1"/>
</dbReference>
<dbReference type="GO" id="GO:0043565">
    <property type="term" value="F:sequence-specific DNA binding"/>
    <property type="evidence" value="ECO:0007669"/>
    <property type="project" value="InterPro"/>
</dbReference>
<dbReference type="NCBIfam" id="TIGR00229">
    <property type="entry name" value="sensory_box"/>
    <property type="match status" value="1"/>
</dbReference>
<dbReference type="PANTHER" id="PTHR32071">
    <property type="entry name" value="TRANSCRIPTIONAL REGULATORY PROTEIN"/>
    <property type="match status" value="1"/>
</dbReference>
<dbReference type="Gene3D" id="1.10.8.60">
    <property type="match status" value="1"/>
</dbReference>
<feature type="domain" description="Sigma-54 factor interaction" evidence="6">
    <location>
        <begin position="274"/>
        <end position="504"/>
    </location>
</feature>
<dbReference type="InterPro" id="IPR002078">
    <property type="entry name" value="Sigma_54_int"/>
</dbReference>
<dbReference type="STRING" id="321763.SAMN04488692_12031"/>
<sequence>MLLNEKITEEFKQNDRFSDWLQALLNSVYNGIIAVDEIGKVVYCNRSAEHIIEINRNKILGRDIKEILPKSGLLQTLEKGEPELSDRLTIKGKEIFSNRTPIFQGGELKGAIAVFQELNDITKLQGRLEDARHQLQIFDAILNKVYEGVIIVDQNGYITKFNKAYQEFLGVDEEDMVSEHVTDVIENTRMHKIIQTGEKEVGHIQRIHGNDMICSRHPIFEGEKIIGAVGIVHFQDIEELRSLAMRLEIMEDHLGKFKGEFKRLQEAKYSFDNILTKNPKMKYLKEMAGRAAENNSSVLIEGETGTGKELFAHAIHEASYRKYGSFIRVNCAAIPRDLLESELFGYEEGAFTGAKEEGKPGKFEMADGGTIFLDEISCMPKEMQAKLLRVLEEGEFTRVGSTQSNQLDVRVIAATNENLEKKIQAGDFREDLYYRLNVVRISIPPLRERREDIPLLARKKLKDLIAELTLEEKIFSDQTIKQLKAYSWPGNVRELFNVVERAVNTTDNRLIQTRHLPEIIGKEKPDVDENDQDDIDIDINDDLDLNQNIEELEKKSIKKALEITGNNKSKAAEILGIHRTSLYNKLKKYNLK</sequence>
<accession>A0A1G9R6I5</accession>
<proteinExistence type="predicted"/>
<dbReference type="PROSITE" id="PS00675">
    <property type="entry name" value="SIGMA54_INTERACT_1"/>
    <property type="match status" value="1"/>
</dbReference>
<dbReference type="InterPro" id="IPR000014">
    <property type="entry name" value="PAS"/>
</dbReference>
<dbReference type="Pfam" id="PF02954">
    <property type="entry name" value="HTH_8"/>
    <property type="match status" value="1"/>
</dbReference>
<feature type="domain" description="PAS" evidence="7">
    <location>
        <begin position="134"/>
        <end position="185"/>
    </location>
</feature>
<dbReference type="GO" id="GO:0005524">
    <property type="term" value="F:ATP binding"/>
    <property type="evidence" value="ECO:0007669"/>
    <property type="project" value="UniProtKB-KW"/>
</dbReference>
<dbReference type="InterPro" id="IPR025944">
    <property type="entry name" value="Sigma_54_int_dom_CS"/>
</dbReference>
<evidence type="ECO:0000256" key="2">
    <source>
        <dbReference type="ARBA" id="ARBA00022840"/>
    </source>
</evidence>
<dbReference type="EMBL" id="FNGO01000020">
    <property type="protein sequence ID" value="SDM18828.1"/>
    <property type="molecule type" value="Genomic_DNA"/>
</dbReference>
<dbReference type="Gene3D" id="1.10.10.60">
    <property type="entry name" value="Homeodomain-like"/>
    <property type="match status" value="1"/>
</dbReference>
<dbReference type="CDD" id="cd00009">
    <property type="entry name" value="AAA"/>
    <property type="match status" value="1"/>
</dbReference>
<dbReference type="InterPro" id="IPR027417">
    <property type="entry name" value="P-loop_NTPase"/>
</dbReference>